<evidence type="ECO:0000256" key="1">
    <source>
        <dbReference type="ARBA" id="ARBA00022801"/>
    </source>
</evidence>
<dbReference type="CDD" id="cd00431">
    <property type="entry name" value="cysteine_hydrolases"/>
    <property type="match status" value="1"/>
</dbReference>
<comment type="caution">
    <text evidence="3">The sequence shown here is derived from an EMBL/GenBank/DDBJ whole genome shotgun (WGS) entry which is preliminary data.</text>
</comment>
<dbReference type="GO" id="GO:0008908">
    <property type="term" value="F:isochorismatase activity"/>
    <property type="evidence" value="ECO:0007669"/>
    <property type="project" value="UniProtKB-EC"/>
</dbReference>
<proteinExistence type="predicted"/>
<accession>A0A108U9D0</accession>
<dbReference type="EC" id="3.3.2.1" evidence="3"/>
<dbReference type="PANTHER" id="PTHR43540">
    <property type="entry name" value="PEROXYUREIDOACRYLATE/UREIDOACRYLATE AMIDOHYDROLASE-RELATED"/>
    <property type="match status" value="1"/>
</dbReference>
<dbReference type="InterPro" id="IPR036380">
    <property type="entry name" value="Isochorismatase-like_sf"/>
</dbReference>
<dbReference type="Gene3D" id="3.40.50.850">
    <property type="entry name" value="Isochorismatase-like"/>
    <property type="match status" value="1"/>
</dbReference>
<dbReference type="RefSeq" id="WP_036108233.1">
    <property type="nucleotide sequence ID" value="NZ_JAJA02000001.1"/>
</dbReference>
<gene>
    <name evidence="3" type="ORF">AZ78_2510</name>
</gene>
<keyword evidence="4" id="KW-1185">Reference proteome</keyword>
<evidence type="ECO:0000313" key="3">
    <source>
        <dbReference type="EMBL" id="KWS04960.1"/>
    </source>
</evidence>
<feature type="domain" description="Isochorismatase-like" evidence="2">
    <location>
        <begin position="8"/>
        <end position="189"/>
    </location>
</feature>
<dbReference type="InterPro" id="IPR000868">
    <property type="entry name" value="Isochorismatase-like_dom"/>
</dbReference>
<reference evidence="3 4" key="1">
    <citation type="journal article" date="2014" name="Genome Announc.">
        <title>Draft Genome Sequence of Lysobacter capsici AZ78, a Bacterium Antagonistic to Plant-Pathogenic Oomycetes.</title>
        <authorList>
            <person name="Puopolo G."/>
            <person name="Sonego P."/>
            <person name="Engelen K."/>
            <person name="Pertot I."/>
        </authorList>
    </citation>
    <scope>NUCLEOTIDE SEQUENCE [LARGE SCALE GENOMIC DNA]</scope>
    <source>
        <strain evidence="3 4">AZ78</strain>
    </source>
</reference>
<keyword evidence="1 3" id="KW-0378">Hydrolase</keyword>
<dbReference type="SUPFAM" id="SSF52499">
    <property type="entry name" value="Isochorismatase-like hydrolases"/>
    <property type="match status" value="1"/>
</dbReference>
<name>A0A108U9D0_9GAMM</name>
<protein>
    <submittedName>
        <fullName evidence="3">Isochorismatase</fullName>
        <ecNumber evidence="3">3.3.2.1</ecNumber>
    </submittedName>
</protein>
<evidence type="ECO:0000259" key="2">
    <source>
        <dbReference type="Pfam" id="PF00857"/>
    </source>
</evidence>
<evidence type="ECO:0000313" key="4">
    <source>
        <dbReference type="Proteomes" id="UP000023435"/>
    </source>
</evidence>
<dbReference type="EMBL" id="JAJA02000001">
    <property type="protein sequence ID" value="KWS04960.1"/>
    <property type="molecule type" value="Genomic_DNA"/>
</dbReference>
<dbReference type="Pfam" id="PF00857">
    <property type="entry name" value="Isochorismatase"/>
    <property type="match status" value="1"/>
</dbReference>
<sequence length="196" mass="20943">MSIATSHSALIVIDLINDIVHPDGKIARAAAAVRERGLIAKVNALSERARTAGAMVAMVRVAFAPDYSNAPRQSPLFGRAAELGALRDGDWGTQFHADVVVAPRDWIVTKPRVSALFDTDLAARLHAADIRRLAICGVSTETGVQTTARDAHDRDFAVQVIGDACASANPRLHDAALEMLGTVARVVDAREVRFAE</sequence>
<dbReference type="OrthoDB" id="9807387at2"/>
<dbReference type="AlphaFoldDB" id="A0A108U9D0"/>
<organism evidence="3 4">
    <name type="scientific">Lysobacter capsici AZ78</name>
    <dbReference type="NCBI Taxonomy" id="1444315"/>
    <lineage>
        <taxon>Bacteria</taxon>
        <taxon>Pseudomonadati</taxon>
        <taxon>Pseudomonadota</taxon>
        <taxon>Gammaproteobacteria</taxon>
        <taxon>Lysobacterales</taxon>
        <taxon>Lysobacteraceae</taxon>
        <taxon>Lysobacter</taxon>
    </lineage>
</organism>
<dbReference type="InterPro" id="IPR050272">
    <property type="entry name" value="Isochorismatase-like_hydrls"/>
</dbReference>
<dbReference type="Proteomes" id="UP000023435">
    <property type="component" value="Unassembled WGS sequence"/>
</dbReference>
<dbReference type="PANTHER" id="PTHR43540:SF1">
    <property type="entry name" value="ISOCHORISMATASE HYDROLASE"/>
    <property type="match status" value="1"/>
</dbReference>